<evidence type="ECO:0000256" key="3">
    <source>
        <dbReference type="ARBA" id="ARBA00004567"/>
    </source>
</evidence>
<evidence type="ECO:0000256" key="25">
    <source>
        <dbReference type="SAM" id="MobiDB-lite"/>
    </source>
</evidence>
<comment type="subcellular location">
    <subcellularLocation>
        <location evidence="1">Chromosome</location>
    </subcellularLocation>
    <subcellularLocation>
        <location evidence="2">Cytoplasm</location>
    </subcellularLocation>
    <subcellularLocation>
        <location evidence="3">Nucleus</location>
        <location evidence="3">Nuclear pore complex</location>
    </subcellularLocation>
    <subcellularLocation>
        <location evidence="4">Nucleus</location>
        <location evidence="4">Nucleoplasm</location>
    </subcellularLocation>
</comment>
<evidence type="ECO:0000256" key="7">
    <source>
        <dbReference type="ARBA" id="ARBA00022454"/>
    </source>
</evidence>
<dbReference type="GO" id="GO:0005643">
    <property type="term" value="C:nuclear pore"/>
    <property type="evidence" value="ECO:0007669"/>
    <property type="project" value="UniProtKB-SubCell"/>
</dbReference>
<keyword evidence="8" id="KW-0488">Methylation</keyword>
<keyword evidence="9" id="KW-0963">Cytoplasm</keyword>
<dbReference type="GO" id="GO:0015031">
    <property type="term" value="P:protein transport"/>
    <property type="evidence" value="ECO:0007669"/>
    <property type="project" value="UniProtKB-KW"/>
</dbReference>
<comment type="function">
    <text evidence="22">As a component of the TREX-2 complex, involved in the export of mRNAs to the cytoplasm through the nuclear pores. Through the acetylation of histones, affects the assembly of nucleosomes at immunoglobulin variable region genes and promotes the recruitment and positioning of transcription complex to favor DNA cytosine deaminase AICDA/AID targeting, hence promoting somatic hypermutations.</text>
</comment>
<sequence length="1428" mass="165808">SISDYFFGVICYILAKWTQKEVTLLPTVLKLFVVITPPKFFLDKNLAKQYFRQFGRLKRVTFKPKLRVCTVEYTSADSFLNALNNAGEYNGTFFKVKAEKSPEVKNKKVKNPLWIDNDEVNSELEAMSGFAPKTYTLPENFTDDQVEVQAKVEKVPKLKRARNVEPVKQKKSMISKEKLLAVSPEQVEYINLIKSQATTIEERYKILDARDKLIRIKLKTTNRVKSSPTVGTCPDMCPEKERLMRETQHQVSLYEQADNGKSMNQTKAVKQYSRSSADQEAPLPHELRPVLVLQMTMGYLMHNIIDLCDSSEVNLAEWFHFLWDRTRGIRKDITQQELCCQGAVQLVEQCARFHIHCSARLVAEDPSVFDQKINTENLTKCLQSLKYMYHDLQLKGESCPNEAEFRAYIILLNLNDGNFMWEVQELRQEIQKSEEVKFALEVYSALDKNNYVKFFKLVYSTTYLNACILMRYFVQVRISAIKTLLKCYTPRARSDIYPLSELTKILGFDDAESTIDFMQAYGISINEEKTHIILEKNTFLLPEFPYLLERSLNIVESKRNCSVGKVVCGKELPSKTFEGHVPQNSFDHSGYLILQQDILDEVELKLPEDLEDNVDVVDADNTPQNIFVTPISMSSASIFGKKMESDCNFMQKPSFGSIFTQPKKEEESVSSDSNFLSQRGGFTFNLPKTAAEKAAPSIFGAGAAQMVTSPFSGPPVGSGKIPAASIKMPISPEQPLVKQTTPDLKALELQRKKEEEEKERLRREMEERQRKREREKRLLEERKREEERLREVKRKKQEEELKRRIEELRREEEKKILEIENTVKGVVDLMVAKVVDQIHEERLGEIRNNIKRRITLNIAKKWKQVALKKKRKRKAMDWSPIWISSRTVEESAEDLYTASQDLTIKLRKRYRYGRPLEIELPEEEKVTKINMFQLTYPTLNQRGIMQKTIFWKVEISLPDHYELRDGLIRMEDTLKDAFQWEDRNGTTMAIQHSKPTPVQTVTYCVERQRGLYVRYADANGIIFISKDFNSLLQRRIFENLKNFGVFTRVPIVIILQEYDREKCKLNKLIDEKIVSDYIILVDSLTPTSLVNLVEEGLVFLASKAENPPPLELDTLSSFLTRYLCTEVWKRANSFAKWNSHYKTCLKNPNILISLYNKALAKLKKIVLNKSCFEYPTFPDVFEEYLQSEIPPCLPCNYYYFPKFWKSDAYITKIEDILDGLVLPKWQEKWPPGNEFDLELNLTRYCVNAFQSPEKPFYKAMSVLLRDIDPNANFEDIKKVLWTEVIEVLSLEKLRQSNLSLTGTAFETKSVFNQYVVVYNTDTLEDYKKSDWFYINNPLIKMNISQQLENEKKMSNKKEKVRFDANLNVDLDKVIAEATNLVAEKKNVDKLKRELAEFDSLLGDLESSMKIHKKDFFSAGGKFEEGNRG</sequence>
<dbReference type="PANTHER" id="PTHR12436">
    <property type="entry name" value="80 KDA MCM3-ASSOCIATED PROTEIN"/>
    <property type="match status" value="1"/>
</dbReference>
<evidence type="ECO:0000256" key="21">
    <source>
        <dbReference type="ARBA" id="ARBA00038443"/>
    </source>
</evidence>
<evidence type="ECO:0000256" key="18">
    <source>
        <dbReference type="ARBA" id="ARBA00023132"/>
    </source>
</evidence>
<keyword evidence="10" id="KW-0597">Phosphoprotein</keyword>
<dbReference type="Proteomes" id="UP001162162">
    <property type="component" value="Unassembled WGS sequence"/>
</dbReference>
<evidence type="ECO:0000313" key="27">
    <source>
        <dbReference type="EMBL" id="KAJ8943273.1"/>
    </source>
</evidence>
<keyword evidence="7" id="KW-0158">Chromosome</keyword>
<keyword evidence="6" id="KW-0813">Transport</keyword>
<keyword evidence="17 24" id="KW-0175">Coiled coil</keyword>
<dbReference type="InterPro" id="IPR045107">
    <property type="entry name" value="SAC3/GANP/THP3"/>
</dbReference>
<feature type="domain" description="PCI" evidence="26">
    <location>
        <begin position="370"/>
        <end position="548"/>
    </location>
</feature>
<feature type="compositionally biased region" description="Basic and acidic residues" evidence="25">
    <location>
        <begin position="745"/>
        <end position="775"/>
    </location>
</feature>
<evidence type="ECO:0000256" key="12">
    <source>
        <dbReference type="ARBA" id="ARBA00022816"/>
    </source>
</evidence>
<dbReference type="Pfam" id="PF03399">
    <property type="entry name" value="SAC3_GANP"/>
    <property type="match status" value="1"/>
</dbReference>
<keyword evidence="13" id="KW-0391">Immunity</keyword>
<keyword evidence="11" id="KW-0808">Transferase</keyword>
<feature type="non-terminal residue" evidence="27">
    <location>
        <position position="1"/>
    </location>
</feature>
<reference evidence="27" key="1">
    <citation type="journal article" date="2023" name="Insect Mol. Biol.">
        <title>Genome sequencing provides insights into the evolution of gene families encoding plant cell wall-degrading enzymes in longhorned beetles.</title>
        <authorList>
            <person name="Shin N.R."/>
            <person name="Okamura Y."/>
            <person name="Kirsch R."/>
            <person name="Pauchet Y."/>
        </authorList>
    </citation>
    <scope>NUCLEOTIDE SEQUENCE</scope>
    <source>
        <strain evidence="27">AMC_N1</strain>
    </source>
</reference>
<evidence type="ECO:0000256" key="23">
    <source>
        <dbReference type="ARBA" id="ARBA00069544"/>
    </source>
</evidence>
<comment type="caution">
    <text evidence="27">The sequence shown here is derived from an EMBL/GenBank/DDBJ whole genome shotgun (WGS) entry which is preliminary data.</text>
</comment>
<dbReference type="InterPro" id="IPR000717">
    <property type="entry name" value="PCI_dom"/>
</dbReference>
<evidence type="ECO:0000256" key="5">
    <source>
        <dbReference type="ARBA" id="ARBA00013184"/>
    </source>
</evidence>
<dbReference type="Gene3D" id="1.25.40.990">
    <property type="match status" value="1"/>
</dbReference>
<keyword evidence="14" id="KW-0653">Protein transport</keyword>
<keyword evidence="18" id="KW-0906">Nuclear pore complex</keyword>
<name>A0AAV8XXS8_9CUCU</name>
<evidence type="ECO:0000256" key="13">
    <source>
        <dbReference type="ARBA" id="ARBA00022859"/>
    </source>
</evidence>
<dbReference type="GO" id="GO:0070390">
    <property type="term" value="C:transcription export complex 2"/>
    <property type="evidence" value="ECO:0007669"/>
    <property type="project" value="TreeGrafter"/>
</dbReference>
<evidence type="ECO:0000256" key="4">
    <source>
        <dbReference type="ARBA" id="ARBA00004642"/>
    </source>
</evidence>
<keyword evidence="28" id="KW-1185">Reference proteome</keyword>
<dbReference type="InterPro" id="IPR005062">
    <property type="entry name" value="SAC3/GANP/THP3_conserved"/>
</dbReference>
<dbReference type="FunFam" id="1.25.40.990:FF:000003">
    <property type="entry name" value="germinal-center associated nuclear protein isoform X2"/>
    <property type="match status" value="1"/>
</dbReference>
<keyword evidence="12" id="KW-0509">mRNA transport</keyword>
<dbReference type="PANTHER" id="PTHR12436:SF3">
    <property type="entry name" value="GERMINAL-CENTER ASSOCIATED NUCLEAR PROTEIN"/>
    <property type="match status" value="1"/>
</dbReference>
<dbReference type="GO" id="GO:0005737">
    <property type="term" value="C:cytoplasm"/>
    <property type="evidence" value="ECO:0007669"/>
    <property type="project" value="UniProtKB-SubCell"/>
</dbReference>
<keyword evidence="16" id="KW-0811">Translocation</keyword>
<feature type="region of interest" description="Disordered" evidence="25">
    <location>
        <begin position="737"/>
        <end position="775"/>
    </location>
</feature>
<dbReference type="GO" id="GO:0005694">
    <property type="term" value="C:chromosome"/>
    <property type="evidence" value="ECO:0007669"/>
    <property type="project" value="UniProtKB-SubCell"/>
</dbReference>
<dbReference type="GO" id="GO:0005654">
    <property type="term" value="C:nucleoplasm"/>
    <property type="evidence" value="ECO:0007669"/>
    <property type="project" value="UniProtKB-SubCell"/>
</dbReference>
<evidence type="ECO:0000313" key="28">
    <source>
        <dbReference type="Proteomes" id="UP001162162"/>
    </source>
</evidence>
<protein>
    <recommendedName>
        <fullName evidence="23">Germinal-center associated nuclear protein</fullName>
        <ecNumber evidence="5">2.3.1.48</ecNumber>
    </recommendedName>
</protein>
<keyword evidence="15" id="KW-0007">Acetylation</keyword>
<keyword evidence="20" id="KW-0012">Acyltransferase</keyword>
<keyword evidence="19" id="KW-0539">Nucleus</keyword>
<proteinExistence type="inferred from homology"/>
<dbReference type="PROSITE" id="PS50250">
    <property type="entry name" value="PCI"/>
    <property type="match status" value="1"/>
</dbReference>
<evidence type="ECO:0000256" key="15">
    <source>
        <dbReference type="ARBA" id="ARBA00022990"/>
    </source>
</evidence>
<evidence type="ECO:0000256" key="1">
    <source>
        <dbReference type="ARBA" id="ARBA00004286"/>
    </source>
</evidence>
<evidence type="ECO:0000256" key="16">
    <source>
        <dbReference type="ARBA" id="ARBA00023010"/>
    </source>
</evidence>
<evidence type="ECO:0000256" key="10">
    <source>
        <dbReference type="ARBA" id="ARBA00022553"/>
    </source>
</evidence>
<evidence type="ECO:0000256" key="22">
    <source>
        <dbReference type="ARBA" id="ARBA00055631"/>
    </source>
</evidence>
<evidence type="ECO:0000256" key="8">
    <source>
        <dbReference type="ARBA" id="ARBA00022481"/>
    </source>
</evidence>
<comment type="similarity">
    <text evidence="21">Belongs to the SAC3 family.</text>
</comment>
<accession>A0AAV8XXS8</accession>
<organism evidence="27 28">
    <name type="scientific">Aromia moschata</name>
    <dbReference type="NCBI Taxonomy" id="1265417"/>
    <lineage>
        <taxon>Eukaryota</taxon>
        <taxon>Metazoa</taxon>
        <taxon>Ecdysozoa</taxon>
        <taxon>Arthropoda</taxon>
        <taxon>Hexapoda</taxon>
        <taxon>Insecta</taxon>
        <taxon>Pterygota</taxon>
        <taxon>Neoptera</taxon>
        <taxon>Endopterygota</taxon>
        <taxon>Coleoptera</taxon>
        <taxon>Polyphaga</taxon>
        <taxon>Cucujiformia</taxon>
        <taxon>Chrysomeloidea</taxon>
        <taxon>Cerambycidae</taxon>
        <taxon>Cerambycinae</taxon>
        <taxon>Callichromatini</taxon>
        <taxon>Aromia</taxon>
    </lineage>
</organism>
<evidence type="ECO:0000256" key="17">
    <source>
        <dbReference type="ARBA" id="ARBA00023054"/>
    </source>
</evidence>
<feature type="coiled-coil region" evidence="24">
    <location>
        <begin position="1380"/>
        <end position="1407"/>
    </location>
</feature>
<evidence type="ECO:0000256" key="2">
    <source>
        <dbReference type="ARBA" id="ARBA00004496"/>
    </source>
</evidence>
<evidence type="ECO:0000256" key="9">
    <source>
        <dbReference type="ARBA" id="ARBA00022490"/>
    </source>
</evidence>
<gene>
    <name evidence="27" type="ORF">NQ318_017291</name>
</gene>
<evidence type="ECO:0000259" key="26">
    <source>
        <dbReference type="PROSITE" id="PS50250"/>
    </source>
</evidence>
<evidence type="ECO:0000256" key="14">
    <source>
        <dbReference type="ARBA" id="ARBA00022927"/>
    </source>
</evidence>
<dbReference type="GO" id="GO:0002376">
    <property type="term" value="P:immune system process"/>
    <property type="evidence" value="ECO:0007669"/>
    <property type="project" value="UniProtKB-KW"/>
</dbReference>
<dbReference type="EMBL" id="JAPWTK010000294">
    <property type="protein sequence ID" value="KAJ8943273.1"/>
    <property type="molecule type" value="Genomic_DNA"/>
</dbReference>
<evidence type="ECO:0000256" key="11">
    <source>
        <dbReference type="ARBA" id="ARBA00022679"/>
    </source>
</evidence>
<dbReference type="GO" id="GO:0061733">
    <property type="term" value="F:protein-lysine-acetyltransferase activity"/>
    <property type="evidence" value="ECO:0007669"/>
    <property type="project" value="UniProtKB-EC"/>
</dbReference>
<evidence type="ECO:0000256" key="19">
    <source>
        <dbReference type="ARBA" id="ARBA00023242"/>
    </source>
</evidence>
<evidence type="ECO:0000256" key="20">
    <source>
        <dbReference type="ARBA" id="ARBA00023315"/>
    </source>
</evidence>
<evidence type="ECO:0000256" key="24">
    <source>
        <dbReference type="SAM" id="Coils"/>
    </source>
</evidence>
<dbReference type="EC" id="2.3.1.48" evidence="5"/>
<dbReference type="GO" id="GO:0006406">
    <property type="term" value="P:mRNA export from nucleus"/>
    <property type="evidence" value="ECO:0007669"/>
    <property type="project" value="TreeGrafter"/>
</dbReference>
<evidence type="ECO:0000256" key="6">
    <source>
        <dbReference type="ARBA" id="ARBA00022448"/>
    </source>
</evidence>